<dbReference type="GO" id="GO:0000329">
    <property type="term" value="C:fungal-type vacuole membrane"/>
    <property type="evidence" value="ECO:0007669"/>
    <property type="project" value="TreeGrafter"/>
</dbReference>
<feature type="transmembrane region" description="Helical" evidence="9">
    <location>
        <begin position="116"/>
        <end position="136"/>
    </location>
</feature>
<gene>
    <name evidence="10" type="ORF">QBC34DRAFT_362681</name>
</gene>
<dbReference type="GO" id="GO:0015851">
    <property type="term" value="P:nucleobase transport"/>
    <property type="evidence" value="ECO:0007669"/>
    <property type="project" value="UniProtKB-ARBA"/>
</dbReference>
<proteinExistence type="inferred from homology"/>
<feature type="transmembrane region" description="Helical" evidence="9">
    <location>
        <begin position="89"/>
        <end position="109"/>
    </location>
</feature>
<evidence type="ECO:0000256" key="2">
    <source>
        <dbReference type="ARBA" id="ARBA00008974"/>
    </source>
</evidence>
<evidence type="ECO:0000256" key="1">
    <source>
        <dbReference type="ARBA" id="ARBA00004141"/>
    </source>
</evidence>
<reference evidence="10" key="1">
    <citation type="journal article" date="2023" name="Mol. Phylogenet. Evol.">
        <title>Genome-scale phylogeny and comparative genomics of the fungal order Sordariales.</title>
        <authorList>
            <person name="Hensen N."/>
            <person name="Bonometti L."/>
            <person name="Westerberg I."/>
            <person name="Brannstrom I.O."/>
            <person name="Guillou S."/>
            <person name="Cros-Aarteil S."/>
            <person name="Calhoun S."/>
            <person name="Haridas S."/>
            <person name="Kuo A."/>
            <person name="Mondo S."/>
            <person name="Pangilinan J."/>
            <person name="Riley R."/>
            <person name="LaButti K."/>
            <person name="Andreopoulos B."/>
            <person name="Lipzen A."/>
            <person name="Chen C."/>
            <person name="Yan M."/>
            <person name="Daum C."/>
            <person name="Ng V."/>
            <person name="Clum A."/>
            <person name="Steindorff A."/>
            <person name="Ohm R.A."/>
            <person name="Martin F."/>
            <person name="Silar P."/>
            <person name="Natvig D.O."/>
            <person name="Lalanne C."/>
            <person name="Gautier V."/>
            <person name="Ament-Velasquez S.L."/>
            <person name="Kruys A."/>
            <person name="Hutchinson M.I."/>
            <person name="Powell A.J."/>
            <person name="Barry K."/>
            <person name="Miller A.N."/>
            <person name="Grigoriev I.V."/>
            <person name="Debuchy R."/>
            <person name="Gladieux P."/>
            <person name="Hiltunen Thoren M."/>
            <person name="Johannesson H."/>
        </authorList>
    </citation>
    <scope>NUCLEOTIDE SEQUENCE</scope>
    <source>
        <strain evidence="10">PSN243</strain>
    </source>
</reference>
<evidence type="ECO:0000256" key="8">
    <source>
        <dbReference type="PIRNR" id="PIRNR002744"/>
    </source>
</evidence>
<evidence type="ECO:0000313" key="10">
    <source>
        <dbReference type="EMBL" id="KAK4443016.1"/>
    </source>
</evidence>
<organism evidence="10 11">
    <name type="scientific">Podospora aff. communis PSN243</name>
    <dbReference type="NCBI Taxonomy" id="3040156"/>
    <lineage>
        <taxon>Eukaryota</taxon>
        <taxon>Fungi</taxon>
        <taxon>Dikarya</taxon>
        <taxon>Ascomycota</taxon>
        <taxon>Pezizomycotina</taxon>
        <taxon>Sordariomycetes</taxon>
        <taxon>Sordariomycetidae</taxon>
        <taxon>Sordariales</taxon>
        <taxon>Podosporaceae</taxon>
        <taxon>Podospora</taxon>
    </lineage>
</organism>
<sequence>MKKSNSVDDTKLDEADEKQVFRVEGSEYGAGGVRDGELSAGDGVFARMQRYVGGFGVEKRGIERVPDTIEERTDTSMSKIGTVWMSSNMAVACFGIGTIAQPVFGLGFVDSVLTIFFFNILGVLPTSFFATFGPIFGLRQLALSRFFFGWYGVKLYAFFTVLTCLGWSTLQIVLGAQLFHAINPNMPGWAGILVIAFITILVGGFGYKVVHEYQRWSWIPNFIIYLIVLGQFARSGQFDSLLPLESGHAEAGRILSFGSTVFSAATGLCSYASDYTVYQPSSSRRTTVFFWSFGGLLLPLLFVEMLGCAIGTATVRVESFAQAWGDAGVGGLLGNVLIPPLGDFGRFCLVVLALGTISNNCPNVYSVSFGIQVLSRRSAHVPRLIWTLLGVCVAVAVGIPAYDNFAPWLETFLVTTAYWLAIYEAIALTEHFVFRRGIKGYNPEDYNTPSKLPAGFAAFGAFAFGVAGCVLGMTREWWTGPIGTLSGGDLGFELAFGFSVVSYAVLRAVERSRFKR</sequence>
<dbReference type="GO" id="GO:0005886">
    <property type="term" value="C:plasma membrane"/>
    <property type="evidence" value="ECO:0007669"/>
    <property type="project" value="TreeGrafter"/>
</dbReference>
<evidence type="ECO:0000256" key="5">
    <source>
        <dbReference type="ARBA" id="ARBA00022692"/>
    </source>
</evidence>
<feature type="transmembrane region" description="Helical" evidence="9">
    <location>
        <begin position="408"/>
        <end position="433"/>
    </location>
</feature>
<evidence type="ECO:0000256" key="7">
    <source>
        <dbReference type="ARBA" id="ARBA00023136"/>
    </source>
</evidence>
<dbReference type="FunFam" id="1.10.4160.10:FF:000002">
    <property type="entry name" value="Purine-cytosine permease fcyB"/>
    <property type="match status" value="1"/>
</dbReference>
<feature type="transmembrane region" description="Helical" evidence="9">
    <location>
        <begin position="288"/>
        <end position="310"/>
    </location>
</feature>
<dbReference type="AlphaFoldDB" id="A0AAV9G7F4"/>
<dbReference type="PIRSF" id="PIRSF002744">
    <property type="entry name" value="Pur-cyt_permease"/>
    <property type="match status" value="1"/>
</dbReference>
<reference evidence="10" key="2">
    <citation type="submission" date="2023-05" db="EMBL/GenBank/DDBJ databases">
        <authorList>
            <consortium name="Lawrence Berkeley National Laboratory"/>
            <person name="Steindorff A."/>
            <person name="Hensen N."/>
            <person name="Bonometti L."/>
            <person name="Westerberg I."/>
            <person name="Brannstrom I.O."/>
            <person name="Guillou S."/>
            <person name="Cros-Aarteil S."/>
            <person name="Calhoun S."/>
            <person name="Haridas S."/>
            <person name="Kuo A."/>
            <person name="Mondo S."/>
            <person name="Pangilinan J."/>
            <person name="Riley R."/>
            <person name="Labutti K."/>
            <person name="Andreopoulos B."/>
            <person name="Lipzen A."/>
            <person name="Chen C."/>
            <person name="Yanf M."/>
            <person name="Daum C."/>
            <person name="Ng V."/>
            <person name="Clum A."/>
            <person name="Ohm R."/>
            <person name="Martin F."/>
            <person name="Silar P."/>
            <person name="Natvig D."/>
            <person name="Lalanne C."/>
            <person name="Gautier V."/>
            <person name="Ament-Velasquez S.L."/>
            <person name="Kruys A."/>
            <person name="Hutchinson M.I."/>
            <person name="Powell A.J."/>
            <person name="Barry K."/>
            <person name="Miller A.N."/>
            <person name="Grigoriev I.V."/>
            <person name="Debuchy R."/>
            <person name="Gladieux P."/>
            <person name="Thoren M.H."/>
            <person name="Johannesson H."/>
        </authorList>
    </citation>
    <scope>NUCLEOTIDE SEQUENCE</scope>
    <source>
        <strain evidence="10">PSN243</strain>
    </source>
</reference>
<keyword evidence="5 9" id="KW-0812">Transmembrane</keyword>
<dbReference type="Gene3D" id="1.10.4160.10">
    <property type="entry name" value="Hydantoin permease"/>
    <property type="match status" value="1"/>
</dbReference>
<feature type="transmembrane region" description="Helical" evidence="9">
    <location>
        <begin position="254"/>
        <end position="273"/>
    </location>
</feature>
<dbReference type="EMBL" id="MU866001">
    <property type="protein sequence ID" value="KAK4443016.1"/>
    <property type="molecule type" value="Genomic_DNA"/>
</dbReference>
<dbReference type="InterPro" id="IPR001248">
    <property type="entry name" value="Pur-cyt_permease"/>
</dbReference>
<dbReference type="GO" id="GO:0022857">
    <property type="term" value="F:transmembrane transporter activity"/>
    <property type="evidence" value="ECO:0007669"/>
    <property type="project" value="InterPro"/>
</dbReference>
<feature type="transmembrane region" description="Helical" evidence="9">
    <location>
        <begin position="490"/>
        <end position="509"/>
    </location>
</feature>
<dbReference type="PANTHER" id="PTHR31806">
    <property type="entry name" value="PURINE-CYTOSINE PERMEASE FCY2-RELATED"/>
    <property type="match status" value="1"/>
</dbReference>
<feature type="transmembrane region" description="Helical" evidence="9">
    <location>
        <begin position="384"/>
        <end position="402"/>
    </location>
</feature>
<evidence type="ECO:0000256" key="6">
    <source>
        <dbReference type="ARBA" id="ARBA00022989"/>
    </source>
</evidence>
<comment type="caution">
    <text evidence="10">The sequence shown here is derived from an EMBL/GenBank/DDBJ whole genome shotgun (WGS) entry which is preliminary data.</text>
</comment>
<keyword evidence="3 8" id="KW-0813">Transport</keyword>
<feature type="transmembrane region" description="Helical" evidence="9">
    <location>
        <begin position="454"/>
        <end position="478"/>
    </location>
</feature>
<evidence type="ECO:0000256" key="4">
    <source>
        <dbReference type="ARBA" id="ARBA00022553"/>
    </source>
</evidence>
<keyword evidence="6 9" id="KW-1133">Transmembrane helix</keyword>
<name>A0AAV9G7F4_9PEZI</name>
<comment type="subcellular location">
    <subcellularLocation>
        <location evidence="1">Membrane</location>
        <topology evidence="1">Multi-pass membrane protein</topology>
    </subcellularLocation>
</comment>
<accession>A0AAV9G7F4</accession>
<dbReference type="InterPro" id="IPR026030">
    <property type="entry name" value="Pur-cyt_permease_Fcy2/21/22"/>
</dbReference>
<protein>
    <submittedName>
        <fullName evidence="10">Purine-cytosine permease</fullName>
    </submittedName>
</protein>
<feature type="transmembrane region" description="Helical" evidence="9">
    <location>
        <begin position="188"/>
        <end position="210"/>
    </location>
</feature>
<keyword evidence="7 8" id="KW-0472">Membrane</keyword>
<evidence type="ECO:0000313" key="11">
    <source>
        <dbReference type="Proteomes" id="UP001321760"/>
    </source>
</evidence>
<dbReference type="Proteomes" id="UP001321760">
    <property type="component" value="Unassembled WGS sequence"/>
</dbReference>
<evidence type="ECO:0000256" key="9">
    <source>
        <dbReference type="SAM" id="Phobius"/>
    </source>
</evidence>
<dbReference type="Pfam" id="PF02133">
    <property type="entry name" value="Transp_cyt_pur"/>
    <property type="match status" value="1"/>
</dbReference>
<keyword evidence="4" id="KW-0597">Phosphoprotein</keyword>
<feature type="transmembrane region" description="Helical" evidence="9">
    <location>
        <begin position="156"/>
        <end position="176"/>
    </location>
</feature>
<keyword evidence="11" id="KW-1185">Reference proteome</keyword>
<dbReference type="PANTHER" id="PTHR31806:SF1">
    <property type="entry name" value="PURINE-CYTOSINE PERMEASE FCY2-RELATED"/>
    <property type="match status" value="1"/>
</dbReference>
<evidence type="ECO:0000256" key="3">
    <source>
        <dbReference type="ARBA" id="ARBA00022448"/>
    </source>
</evidence>
<feature type="transmembrane region" description="Helical" evidence="9">
    <location>
        <begin position="216"/>
        <end position="233"/>
    </location>
</feature>
<comment type="similarity">
    <text evidence="2 8">Belongs to the purine-cytosine permease (2.A.39) family.</text>
</comment>